<dbReference type="AlphaFoldDB" id="A0A917X1A5"/>
<keyword evidence="1" id="KW-1133">Transmembrane helix</keyword>
<proteinExistence type="predicted"/>
<name>A0A917X1A5_9ACTN</name>
<dbReference type="EMBL" id="BMNB01000020">
    <property type="protein sequence ID" value="GGM52056.1"/>
    <property type="molecule type" value="Genomic_DNA"/>
</dbReference>
<organism evidence="2 3">
    <name type="scientific">Micromonospora sonchi</name>
    <dbReference type="NCBI Taxonomy" id="1763543"/>
    <lineage>
        <taxon>Bacteria</taxon>
        <taxon>Bacillati</taxon>
        <taxon>Actinomycetota</taxon>
        <taxon>Actinomycetes</taxon>
        <taxon>Micromonosporales</taxon>
        <taxon>Micromonosporaceae</taxon>
        <taxon>Micromonospora</taxon>
    </lineage>
</organism>
<reference evidence="2" key="1">
    <citation type="journal article" date="2014" name="Int. J. Syst. Evol. Microbiol.">
        <title>Complete genome sequence of Corynebacterium casei LMG S-19264T (=DSM 44701T), isolated from a smear-ripened cheese.</title>
        <authorList>
            <consortium name="US DOE Joint Genome Institute (JGI-PGF)"/>
            <person name="Walter F."/>
            <person name="Albersmeier A."/>
            <person name="Kalinowski J."/>
            <person name="Ruckert C."/>
        </authorList>
    </citation>
    <scope>NUCLEOTIDE SEQUENCE</scope>
    <source>
        <strain evidence="2">CGMCC 4.7312</strain>
    </source>
</reference>
<accession>A0A917X1A5</accession>
<protein>
    <submittedName>
        <fullName evidence="2">Uncharacterized protein</fullName>
    </submittedName>
</protein>
<evidence type="ECO:0000313" key="2">
    <source>
        <dbReference type="EMBL" id="GGM52056.1"/>
    </source>
</evidence>
<feature type="transmembrane region" description="Helical" evidence="1">
    <location>
        <begin position="20"/>
        <end position="39"/>
    </location>
</feature>
<dbReference type="Proteomes" id="UP000608890">
    <property type="component" value="Unassembled WGS sequence"/>
</dbReference>
<feature type="transmembrane region" description="Helical" evidence="1">
    <location>
        <begin position="120"/>
        <end position="137"/>
    </location>
</feature>
<keyword evidence="1" id="KW-0472">Membrane</keyword>
<gene>
    <name evidence="2" type="ORF">GCM10011608_41230</name>
</gene>
<reference evidence="2" key="2">
    <citation type="submission" date="2020-09" db="EMBL/GenBank/DDBJ databases">
        <authorList>
            <person name="Sun Q."/>
            <person name="Zhou Y."/>
        </authorList>
    </citation>
    <scope>NUCLEOTIDE SEQUENCE</scope>
    <source>
        <strain evidence="2">CGMCC 4.7312</strain>
    </source>
</reference>
<comment type="caution">
    <text evidence="2">The sequence shown here is derived from an EMBL/GenBank/DDBJ whole genome shotgun (WGS) entry which is preliminary data.</text>
</comment>
<evidence type="ECO:0000313" key="3">
    <source>
        <dbReference type="Proteomes" id="UP000608890"/>
    </source>
</evidence>
<keyword evidence="1" id="KW-0812">Transmembrane</keyword>
<feature type="transmembrane region" description="Helical" evidence="1">
    <location>
        <begin position="90"/>
        <end position="108"/>
    </location>
</feature>
<sequence>MYTIATPVRPVASREVDSRLGYLVFALAFFLGHGSIALSRGDDPALDLPTWLPYTLLAIGIVSGVTLNMIAGGRAQHGASESSRRSEKLVGTMWVTGFVALFLAISGLTTTIDDPTLQDALWPAGSVLVVGMINLAEGAVRRNTLHYGLGTWLTLLAAAALFFTPTGIYAALAIAGGTGYLVASLLERRRLANLPSS</sequence>
<evidence type="ECO:0000256" key="1">
    <source>
        <dbReference type="SAM" id="Phobius"/>
    </source>
</evidence>
<keyword evidence="3" id="KW-1185">Reference proteome</keyword>
<feature type="transmembrane region" description="Helical" evidence="1">
    <location>
        <begin position="51"/>
        <end position="70"/>
    </location>
</feature>